<dbReference type="Pfam" id="PF17921">
    <property type="entry name" value="Integrase_H2C2"/>
    <property type="match status" value="1"/>
</dbReference>
<dbReference type="SUPFAM" id="SSF53098">
    <property type="entry name" value="Ribonuclease H-like"/>
    <property type="match status" value="1"/>
</dbReference>
<keyword evidence="10" id="KW-1185">Reference proteome</keyword>
<evidence type="ECO:0000256" key="1">
    <source>
        <dbReference type="ARBA" id="ARBA00022842"/>
    </source>
</evidence>
<dbReference type="InterPro" id="IPR005162">
    <property type="entry name" value="Retrotrans_gag_dom"/>
</dbReference>
<dbReference type="Pfam" id="PF17919">
    <property type="entry name" value="RT_RNaseH_2"/>
    <property type="match status" value="1"/>
</dbReference>
<feature type="compositionally biased region" description="Basic and acidic residues" evidence="4">
    <location>
        <begin position="752"/>
        <end position="769"/>
    </location>
</feature>
<feature type="region of interest" description="Disordered" evidence="4">
    <location>
        <begin position="167"/>
        <end position="217"/>
    </location>
</feature>
<dbReference type="InterPro" id="IPR043502">
    <property type="entry name" value="DNA/RNA_pol_sf"/>
</dbReference>
<evidence type="ECO:0000259" key="6">
    <source>
        <dbReference type="Pfam" id="PF14291"/>
    </source>
</evidence>
<evidence type="ECO:0008006" key="11">
    <source>
        <dbReference type="Google" id="ProtNLM"/>
    </source>
</evidence>
<sequence>MRVDAPRFSGDDPTRWIFRIQKYFDYFLTPEPERLQLVAMLIDHPASEWFHYYMANNFGASWDAFLLAVQQRFDPHYYENYVGLLSKLTQTTSVMEYETAFESILNKVLGVLEPKLISMFVAGLRQPIQREVNLRNPASVPATFTLARELSACHAEAAATYTRALRRQWPPRPPPPSPTSAGLLPTPGSGSTSTAPPPRPPDRSPISRLPVVRVTNAEKTERSKKGLCWYCDEKWDASHNCQRRFLVLMGPEDDDTTASVTSPPPDEDDTPLLSGDISSILSLAGSPSPRSLKVAGSVHNNAVQVLLDSGSTHNFIHPSVAERLALVIHPVSPFRVYVGNGDSLRCSYSCPQAALLFQGNLFSIDLYLLEIHGPNIVLGVQWLQMLRKVTHDYAKMTMEFTWHGELHPDTEKIKAMLDWPKPIAIKHLRGFLERLKTTMTMALALRLPDFSQTFYLETDASDTGVGAVLLQQGHSLAFFSKKLGPRRRVALIYHKELYAIMEAVQKWRQYLLGREFVIRSDQRSLKELLSQVIQTPDQQFYVRKLMGYKFRIKYKTGASNRAVDALSRREEDPEVASLLLHDIQHENTTTDDLGELHAAVTAGTTPPHFSEHHGLLYFKCRLLLSAASTLRQQLLHEYHATPLAEHQGVERTFRRLADEFYWPGMRDDVRRFVASCEVCQTTKYSTRKPASLLQPLPIPDQVWESASMDFIMVVVDCLTKYSHFGTLATGFDASKTKKNQNGRKAKVQVSIEETRNVKKGPEETREPSRRLHRQTPGRRPARLHPAGNGNFLGLIEMLQEFDLVIREHVRRSTNDELHVLYLGHKIQNELILDLAQEIKKEITKKIKEAKYYSIILDCTPDTSHQEQMSMIVRYLNFSGNSITVEESFLGFLNVNHTTEKGLFDVTIEELKSLGLEIDDIHGQGYDNGANMKGKHQGVQKTFLDVNLRAFYTPCGCHSLNLTLCDMDQSCVKGKNFFGAIQKLYIIFAHSINRWQILKDNVKGWSLKPLSQTRWESCVESIKAIRMQLSDVREALLEVEEKDSDNTIVHTAKSLTENLSKF</sequence>
<dbReference type="InterPro" id="IPR025398">
    <property type="entry name" value="DUF4371"/>
</dbReference>
<dbReference type="InterPro" id="IPR012337">
    <property type="entry name" value="RNaseH-like_sf"/>
</dbReference>
<evidence type="ECO:0000256" key="4">
    <source>
        <dbReference type="SAM" id="MobiDB-lite"/>
    </source>
</evidence>
<dbReference type="GO" id="GO:0006508">
    <property type="term" value="P:proteolysis"/>
    <property type="evidence" value="ECO:0007669"/>
    <property type="project" value="InterPro"/>
</dbReference>
<dbReference type="Proteomes" id="UP000595140">
    <property type="component" value="Unassembled WGS sequence"/>
</dbReference>
<dbReference type="OrthoDB" id="1297691at2759"/>
<dbReference type="Pfam" id="PF08284">
    <property type="entry name" value="RVP_2"/>
    <property type="match status" value="1"/>
</dbReference>
<keyword evidence="2" id="KW-0694">RNA-binding</keyword>
<feature type="compositionally biased region" description="Basic residues" evidence="4">
    <location>
        <begin position="770"/>
        <end position="782"/>
    </location>
</feature>
<keyword evidence="3" id="KW-0229">DNA integration</keyword>
<feature type="domain" description="Retrotransposon gag" evidence="5">
    <location>
        <begin position="37"/>
        <end position="126"/>
    </location>
</feature>
<dbReference type="EMBL" id="OOIL02000791">
    <property type="protein sequence ID" value="VFQ69512.1"/>
    <property type="molecule type" value="Genomic_DNA"/>
</dbReference>
<evidence type="ECO:0000256" key="2">
    <source>
        <dbReference type="ARBA" id="ARBA00022884"/>
    </source>
</evidence>
<dbReference type="PROSITE" id="PS00141">
    <property type="entry name" value="ASP_PROTEASE"/>
    <property type="match status" value="1"/>
</dbReference>
<dbReference type="PANTHER" id="PTHR45749">
    <property type="match status" value="1"/>
</dbReference>
<reference evidence="9 10" key="1">
    <citation type="submission" date="2018-04" db="EMBL/GenBank/DDBJ databases">
        <authorList>
            <person name="Vogel A."/>
        </authorList>
    </citation>
    <scope>NUCLEOTIDE SEQUENCE [LARGE SCALE GENOMIC DNA]</scope>
</reference>
<evidence type="ECO:0000259" key="8">
    <source>
        <dbReference type="Pfam" id="PF17921"/>
    </source>
</evidence>
<organism evidence="9 10">
    <name type="scientific">Cuscuta campestris</name>
    <dbReference type="NCBI Taxonomy" id="132261"/>
    <lineage>
        <taxon>Eukaryota</taxon>
        <taxon>Viridiplantae</taxon>
        <taxon>Streptophyta</taxon>
        <taxon>Embryophyta</taxon>
        <taxon>Tracheophyta</taxon>
        <taxon>Spermatophyta</taxon>
        <taxon>Magnoliopsida</taxon>
        <taxon>eudicotyledons</taxon>
        <taxon>Gunneridae</taxon>
        <taxon>Pentapetalae</taxon>
        <taxon>asterids</taxon>
        <taxon>lamiids</taxon>
        <taxon>Solanales</taxon>
        <taxon>Convolvulaceae</taxon>
        <taxon>Cuscuteae</taxon>
        <taxon>Cuscuta</taxon>
        <taxon>Cuscuta subgen. Grammica</taxon>
        <taxon>Cuscuta sect. Cleistogrammica</taxon>
    </lineage>
</organism>
<evidence type="ECO:0000259" key="7">
    <source>
        <dbReference type="Pfam" id="PF17919"/>
    </source>
</evidence>
<accession>A0A484L0S0</accession>
<dbReference type="SUPFAM" id="SSF56672">
    <property type="entry name" value="DNA/RNA polymerases"/>
    <property type="match status" value="1"/>
</dbReference>
<proteinExistence type="predicted"/>
<dbReference type="AlphaFoldDB" id="A0A484L0S0"/>
<evidence type="ECO:0000259" key="5">
    <source>
        <dbReference type="Pfam" id="PF03732"/>
    </source>
</evidence>
<evidence type="ECO:0000256" key="3">
    <source>
        <dbReference type="ARBA" id="ARBA00022908"/>
    </source>
</evidence>
<gene>
    <name evidence="9" type="ORF">CCAM_LOCUS11288</name>
</gene>
<evidence type="ECO:0000313" key="10">
    <source>
        <dbReference type="Proteomes" id="UP000595140"/>
    </source>
</evidence>
<feature type="domain" description="Reverse transcriptase/retrotransposon-derived protein RNase H-like" evidence="7">
    <location>
        <begin position="433"/>
        <end position="518"/>
    </location>
</feature>
<dbReference type="InterPro" id="IPR021109">
    <property type="entry name" value="Peptidase_aspartic_dom_sf"/>
</dbReference>
<feature type="domain" description="DUF4371" evidence="6">
    <location>
        <begin position="787"/>
        <end position="937"/>
    </location>
</feature>
<dbReference type="Gene3D" id="2.40.70.10">
    <property type="entry name" value="Acid Proteases"/>
    <property type="match status" value="1"/>
</dbReference>
<dbReference type="InterPro" id="IPR041588">
    <property type="entry name" value="Integrase_H2C2"/>
</dbReference>
<feature type="compositionally biased region" description="Low complexity" evidence="4">
    <location>
        <begin position="179"/>
        <end position="194"/>
    </location>
</feature>
<dbReference type="InterPro" id="IPR001969">
    <property type="entry name" value="Aspartic_peptidase_AS"/>
</dbReference>
<dbReference type="GO" id="GO:0015074">
    <property type="term" value="P:DNA integration"/>
    <property type="evidence" value="ECO:0007669"/>
    <property type="project" value="UniProtKB-KW"/>
</dbReference>
<dbReference type="FunFam" id="1.10.340.70:FF:000001">
    <property type="entry name" value="Retrovirus-related Pol polyprotein from transposon gypsy-like Protein"/>
    <property type="match status" value="1"/>
</dbReference>
<dbReference type="InterPro" id="IPR041577">
    <property type="entry name" value="RT_RNaseH_2"/>
</dbReference>
<name>A0A484L0S0_9ASTE</name>
<keyword evidence="1" id="KW-0460">Magnesium</keyword>
<feature type="compositionally biased region" description="Basic residues" evidence="4">
    <location>
        <begin position="736"/>
        <end position="746"/>
    </location>
</feature>
<dbReference type="Pfam" id="PF14291">
    <property type="entry name" value="DUF4371"/>
    <property type="match status" value="1"/>
</dbReference>
<feature type="region of interest" description="Disordered" evidence="4">
    <location>
        <begin position="733"/>
        <end position="785"/>
    </location>
</feature>
<dbReference type="SUPFAM" id="SSF50630">
    <property type="entry name" value="Acid proteases"/>
    <property type="match status" value="1"/>
</dbReference>
<dbReference type="Gene3D" id="1.10.340.70">
    <property type="match status" value="1"/>
</dbReference>
<dbReference type="GO" id="GO:0003723">
    <property type="term" value="F:RNA binding"/>
    <property type="evidence" value="ECO:0007669"/>
    <property type="project" value="UniProtKB-KW"/>
</dbReference>
<dbReference type="GO" id="GO:0004190">
    <property type="term" value="F:aspartic-type endopeptidase activity"/>
    <property type="evidence" value="ECO:0007669"/>
    <property type="project" value="InterPro"/>
</dbReference>
<dbReference type="PANTHER" id="PTHR45749:SF35">
    <property type="entry name" value="AC-LIKE TRANSPOSASE-RELATED"/>
    <property type="match status" value="1"/>
</dbReference>
<dbReference type="CDD" id="cd09274">
    <property type="entry name" value="RNase_HI_RT_Ty3"/>
    <property type="match status" value="1"/>
</dbReference>
<dbReference type="Gene3D" id="3.10.20.370">
    <property type="match status" value="1"/>
</dbReference>
<dbReference type="CDD" id="cd00303">
    <property type="entry name" value="retropepsin_like"/>
    <property type="match status" value="1"/>
</dbReference>
<dbReference type="Pfam" id="PF03732">
    <property type="entry name" value="Retrotrans_gag"/>
    <property type="match status" value="1"/>
</dbReference>
<protein>
    <recommendedName>
        <fullName evidence="11">Integrase catalytic domain-containing protein</fullName>
    </recommendedName>
</protein>
<feature type="domain" description="Integrase zinc-binding" evidence="8">
    <location>
        <begin position="629"/>
        <end position="684"/>
    </location>
</feature>
<feature type="region of interest" description="Disordered" evidence="4">
    <location>
        <begin position="253"/>
        <end position="272"/>
    </location>
</feature>
<evidence type="ECO:0000313" key="9">
    <source>
        <dbReference type="EMBL" id="VFQ69512.1"/>
    </source>
</evidence>